<name>A0ABV6BCK3_9GAMM</name>
<accession>A0ABV6BCK3</accession>
<protein>
    <recommendedName>
        <fullName evidence="3">Glycosyltransferase family 1 protein</fullName>
    </recommendedName>
</protein>
<gene>
    <name evidence="1" type="ORF">ACFFJP_02935</name>
</gene>
<evidence type="ECO:0000313" key="2">
    <source>
        <dbReference type="Proteomes" id="UP001589813"/>
    </source>
</evidence>
<reference evidence="1 2" key="1">
    <citation type="submission" date="2024-09" db="EMBL/GenBank/DDBJ databases">
        <authorList>
            <person name="Sun Q."/>
            <person name="Mori K."/>
        </authorList>
    </citation>
    <scope>NUCLEOTIDE SEQUENCE [LARGE SCALE GENOMIC DNA]</scope>
    <source>
        <strain evidence="1 2">KCTC 23315</strain>
    </source>
</reference>
<organism evidence="1 2">
    <name type="scientific">Rheinheimera tilapiae</name>
    <dbReference type="NCBI Taxonomy" id="875043"/>
    <lineage>
        <taxon>Bacteria</taxon>
        <taxon>Pseudomonadati</taxon>
        <taxon>Pseudomonadota</taxon>
        <taxon>Gammaproteobacteria</taxon>
        <taxon>Chromatiales</taxon>
        <taxon>Chromatiaceae</taxon>
        <taxon>Rheinheimera</taxon>
    </lineage>
</organism>
<keyword evidence="2" id="KW-1185">Reference proteome</keyword>
<dbReference type="Gene3D" id="3.40.50.2000">
    <property type="entry name" value="Glycogen Phosphorylase B"/>
    <property type="match status" value="1"/>
</dbReference>
<evidence type="ECO:0008006" key="3">
    <source>
        <dbReference type="Google" id="ProtNLM"/>
    </source>
</evidence>
<dbReference type="EMBL" id="JBHLXP010000001">
    <property type="protein sequence ID" value="MFC0047243.1"/>
    <property type="molecule type" value="Genomic_DNA"/>
</dbReference>
<sequence length="344" mass="39662">MKKLRFAFVAFSNSKDKFVADPSFIYRCENLALALRAEGHHADLLHYSNLTSSEHYDLVFFHRPKRRFGLSYLLHRLHRNGTVTIADFDDLVFDPTVAYLSPGVLNSLVTLKKTEQMFRSHATALKKFDLVSVSTIPLANAVSRQAPHAKVIVMPNTVHYSWYSAITKTLPVEHWNLTYFPGTRSHDRDFAMIRQPLEQFLDEHPSIKLHITGVLDYELRCRPQQLVQHEKQKFSKYHKFVAQSWVNLAPLEATFFNQHKSAIKAIEAAYWHAPTLASPIPDMHRLQGCGALLANDLNSWYQQLTKLAEPEFYISQTQGLRERLLAHSRIEHQTSQLIKAALFR</sequence>
<proteinExistence type="predicted"/>
<dbReference type="Proteomes" id="UP001589813">
    <property type="component" value="Unassembled WGS sequence"/>
</dbReference>
<dbReference type="SUPFAM" id="SSF53756">
    <property type="entry name" value="UDP-Glycosyltransferase/glycogen phosphorylase"/>
    <property type="match status" value="1"/>
</dbReference>
<evidence type="ECO:0000313" key="1">
    <source>
        <dbReference type="EMBL" id="MFC0047243.1"/>
    </source>
</evidence>
<dbReference type="RefSeq" id="WP_377240332.1">
    <property type="nucleotide sequence ID" value="NZ_JBHLXP010000001.1"/>
</dbReference>
<comment type="caution">
    <text evidence="1">The sequence shown here is derived from an EMBL/GenBank/DDBJ whole genome shotgun (WGS) entry which is preliminary data.</text>
</comment>